<comment type="caution">
    <text evidence="2">The sequence shown here is derived from an EMBL/GenBank/DDBJ whole genome shotgun (WGS) entry which is preliminary data.</text>
</comment>
<protein>
    <submittedName>
        <fullName evidence="2">Amidase</fullName>
    </submittedName>
</protein>
<dbReference type="Gene3D" id="3.90.1300.10">
    <property type="entry name" value="Amidase signature (AS) domain"/>
    <property type="match status" value="1"/>
</dbReference>
<dbReference type="Proteomes" id="UP000243376">
    <property type="component" value="Unassembled WGS sequence"/>
</dbReference>
<dbReference type="PANTHER" id="PTHR11895">
    <property type="entry name" value="TRANSAMIDASE"/>
    <property type="match status" value="1"/>
</dbReference>
<dbReference type="NCBIfam" id="NF005686">
    <property type="entry name" value="PRK07486.1"/>
    <property type="match status" value="1"/>
</dbReference>
<accession>A0A2J6XFZ6</accession>
<dbReference type="AlphaFoldDB" id="A0A2J6XFZ6"/>
<feature type="domain" description="Amidase" evidence="1">
    <location>
        <begin position="26"/>
        <end position="450"/>
    </location>
</feature>
<dbReference type="PANTHER" id="PTHR11895:SF76">
    <property type="entry name" value="INDOLEACETAMIDE HYDROLASE"/>
    <property type="match status" value="1"/>
</dbReference>
<sequence length="474" mass="51226">MDTELCLQPATVIARLIRQRAVSASEVLAAHLSRIEAINPRVNAIVTLDVEGAQRRANAIDAALARGEDPGPLAGLPVAHKDLAETKGLRTTYGSPIFADFVPDFDALIVARLKAAGAVTIGKTNTPEFGAGSQTFNPIFGPTRNPYDLSKTCGGSSGGAAVALTCGLIPIADGSDFGGSLRNPAGYCNVVGFRPSPGRVPVWPDPTPYLPFVVDGPMARTVADIALVLQAIAGPDPRALLSISEPAGIFAQSLERDLRGVRVAWSPDLGGLPVDPRVTEVIMGQRAVFEQLGCIVEEATPDLRDADEIFQVMRAFRYELTLGELLDHERARIKDTVVWNIETGRALSGPQVGRAMRLHAALLARLYEFMQTYEFIIAPVSQVPPFPVEQPYITEINGVPMQNYIEWMRSCYYISVCNVPAISVPAGFTRDGLPVGIQIIGRPRADLSVLQLAYAYEQATQYWRRHPSLATKSN</sequence>
<name>A0A2J6XFZ6_9CHLR</name>
<dbReference type="GO" id="GO:0003824">
    <property type="term" value="F:catalytic activity"/>
    <property type="evidence" value="ECO:0007669"/>
    <property type="project" value="InterPro"/>
</dbReference>
<evidence type="ECO:0000313" key="2">
    <source>
        <dbReference type="EMBL" id="PMP87415.1"/>
    </source>
</evidence>
<gene>
    <name evidence="2" type="ORF">C0184_00180</name>
</gene>
<dbReference type="SUPFAM" id="SSF75304">
    <property type="entry name" value="Amidase signature (AS) enzymes"/>
    <property type="match status" value="1"/>
</dbReference>
<dbReference type="EMBL" id="PNIQ01000014">
    <property type="protein sequence ID" value="PMP87415.1"/>
    <property type="molecule type" value="Genomic_DNA"/>
</dbReference>
<proteinExistence type="predicted"/>
<evidence type="ECO:0000259" key="1">
    <source>
        <dbReference type="Pfam" id="PF01425"/>
    </source>
</evidence>
<reference evidence="2 3" key="1">
    <citation type="submission" date="2018-01" db="EMBL/GenBank/DDBJ databases">
        <title>Metagenomic assembled genomes from two thermal pools in the Uzon Caldera, Kamchatka, Russia.</title>
        <authorList>
            <person name="Wilkins L."/>
            <person name="Ettinger C."/>
        </authorList>
    </citation>
    <scope>NUCLEOTIDE SEQUENCE [LARGE SCALE GENOMIC DNA]</scope>
    <source>
        <strain evidence="2">ZAV-02</strain>
    </source>
</reference>
<evidence type="ECO:0000313" key="3">
    <source>
        <dbReference type="Proteomes" id="UP000243376"/>
    </source>
</evidence>
<dbReference type="InterPro" id="IPR000120">
    <property type="entry name" value="Amidase"/>
</dbReference>
<dbReference type="Pfam" id="PF01425">
    <property type="entry name" value="Amidase"/>
    <property type="match status" value="1"/>
</dbReference>
<dbReference type="InterPro" id="IPR023631">
    <property type="entry name" value="Amidase_dom"/>
</dbReference>
<organism evidence="2 3">
    <name type="scientific">Chloroflexus aggregans</name>
    <dbReference type="NCBI Taxonomy" id="152260"/>
    <lineage>
        <taxon>Bacteria</taxon>
        <taxon>Bacillati</taxon>
        <taxon>Chloroflexota</taxon>
        <taxon>Chloroflexia</taxon>
        <taxon>Chloroflexales</taxon>
        <taxon>Chloroflexineae</taxon>
        <taxon>Chloroflexaceae</taxon>
        <taxon>Chloroflexus</taxon>
    </lineage>
</organism>
<dbReference type="InterPro" id="IPR036928">
    <property type="entry name" value="AS_sf"/>
</dbReference>